<proteinExistence type="predicted"/>
<dbReference type="EMBL" id="JBHLVF010000034">
    <property type="protein sequence ID" value="MFC0393532.1"/>
    <property type="molecule type" value="Genomic_DNA"/>
</dbReference>
<gene>
    <name evidence="1" type="ORF">ACFFJ8_19440</name>
</gene>
<dbReference type="Proteomes" id="UP001589818">
    <property type="component" value="Unassembled WGS sequence"/>
</dbReference>
<evidence type="ECO:0000313" key="2">
    <source>
        <dbReference type="Proteomes" id="UP001589818"/>
    </source>
</evidence>
<keyword evidence="2" id="KW-1185">Reference proteome</keyword>
<sequence length="156" mass="18278">MYIKLEGERLLNPAVKRFQSLIWEYNKILKNARNINVEEAIKEITKIILTIYAAALDLPNININNDSEEEEFTGEIFDEEAMMDEKFTSCRNELREFAANLSEIYATLNIINDSWYEYQYKGGSLIGELTLNGLAQTLDQWRFYFFAEYDWGIGNM</sequence>
<reference evidence="1 2" key="1">
    <citation type="submission" date="2024-09" db="EMBL/GenBank/DDBJ databases">
        <authorList>
            <person name="Sun Q."/>
            <person name="Mori K."/>
        </authorList>
    </citation>
    <scope>NUCLEOTIDE SEQUENCE [LARGE SCALE GENOMIC DNA]</scope>
    <source>
        <strain evidence="1 2">CCM 4839</strain>
    </source>
</reference>
<dbReference type="RefSeq" id="WP_204821704.1">
    <property type="nucleotide sequence ID" value="NZ_JANHOF010000008.1"/>
</dbReference>
<evidence type="ECO:0000313" key="1">
    <source>
        <dbReference type="EMBL" id="MFC0393532.1"/>
    </source>
</evidence>
<evidence type="ECO:0008006" key="3">
    <source>
        <dbReference type="Google" id="ProtNLM"/>
    </source>
</evidence>
<dbReference type="Gene3D" id="1.20.120.1550">
    <property type="entry name" value="Protein of unknown function DUF5063"/>
    <property type="match status" value="1"/>
</dbReference>
<comment type="caution">
    <text evidence="1">The sequence shown here is derived from an EMBL/GenBank/DDBJ whole genome shotgun (WGS) entry which is preliminary data.</text>
</comment>
<name>A0ABV6JDA7_9BACL</name>
<dbReference type="InterPro" id="IPR038312">
    <property type="entry name" value="DUF5063_sf"/>
</dbReference>
<protein>
    <recommendedName>
        <fullName evidence="3">DUF5063 domain-containing protein</fullName>
    </recommendedName>
</protein>
<accession>A0ABV6JDA7</accession>
<organism evidence="1 2">
    <name type="scientific">Paenibacillus mendelii</name>
    <dbReference type="NCBI Taxonomy" id="206163"/>
    <lineage>
        <taxon>Bacteria</taxon>
        <taxon>Bacillati</taxon>
        <taxon>Bacillota</taxon>
        <taxon>Bacilli</taxon>
        <taxon>Bacillales</taxon>
        <taxon>Paenibacillaceae</taxon>
        <taxon>Paenibacillus</taxon>
    </lineage>
</organism>